<dbReference type="Pfam" id="PF04402">
    <property type="entry name" value="SIMPL"/>
    <property type="match status" value="1"/>
</dbReference>
<dbReference type="GO" id="GO:0006974">
    <property type="term" value="P:DNA damage response"/>
    <property type="evidence" value="ECO:0007669"/>
    <property type="project" value="TreeGrafter"/>
</dbReference>
<feature type="chain" id="PRO_5035773337" description="SIMPL domain-containing protein" evidence="1">
    <location>
        <begin position="25"/>
        <end position="234"/>
    </location>
</feature>
<name>A0A8S1QVJ8_9CILI</name>
<dbReference type="Proteomes" id="UP000692954">
    <property type="component" value="Unassembled WGS sequence"/>
</dbReference>
<keyword evidence="3" id="KW-1185">Reference proteome</keyword>
<proteinExistence type="predicted"/>
<reference evidence="2" key="1">
    <citation type="submission" date="2021-01" db="EMBL/GenBank/DDBJ databases">
        <authorList>
            <consortium name="Genoscope - CEA"/>
            <person name="William W."/>
        </authorList>
    </citation>
    <scope>NUCLEOTIDE SEQUENCE</scope>
</reference>
<dbReference type="InterPro" id="IPR052022">
    <property type="entry name" value="26kDa_periplasmic_antigen"/>
</dbReference>
<keyword evidence="1" id="KW-0732">Signal</keyword>
<feature type="signal peptide" evidence="1">
    <location>
        <begin position="1"/>
        <end position="24"/>
    </location>
</feature>
<evidence type="ECO:0000313" key="3">
    <source>
        <dbReference type="Proteomes" id="UP000692954"/>
    </source>
</evidence>
<evidence type="ECO:0008006" key="4">
    <source>
        <dbReference type="Google" id="ProtNLM"/>
    </source>
</evidence>
<evidence type="ECO:0000256" key="1">
    <source>
        <dbReference type="SAM" id="SignalP"/>
    </source>
</evidence>
<dbReference type="PANTHER" id="PTHR34387">
    <property type="entry name" value="SLR1258 PROTEIN"/>
    <property type="match status" value="1"/>
</dbReference>
<dbReference type="OrthoDB" id="304884at2759"/>
<protein>
    <recommendedName>
        <fullName evidence="4">SIMPL domain-containing protein</fullName>
    </recommendedName>
</protein>
<organism evidence="2 3">
    <name type="scientific">Paramecium sonneborni</name>
    <dbReference type="NCBI Taxonomy" id="65129"/>
    <lineage>
        <taxon>Eukaryota</taxon>
        <taxon>Sar</taxon>
        <taxon>Alveolata</taxon>
        <taxon>Ciliophora</taxon>
        <taxon>Intramacronucleata</taxon>
        <taxon>Oligohymenophorea</taxon>
        <taxon>Peniculida</taxon>
        <taxon>Parameciidae</taxon>
        <taxon>Paramecium</taxon>
    </lineage>
</organism>
<gene>
    <name evidence="2" type="ORF">PSON_ATCC_30995.1.T1180109</name>
</gene>
<dbReference type="AlphaFoldDB" id="A0A8S1QVJ8"/>
<dbReference type="EMBL" id="CAJJDN010000118">
    <property type="protein sequence ID" value="CAD8118727.1"/>
    <property type="molecule type" value="Genomic_DNA"/>
</dbReference>
<dbReference type="PROSITE" id="PS51257">
    <property type="entry name" value="PROKAR_LIPOPROTEIN"/>
    <property type="match status" value="1"/>
</dbReference>
<dbReference type="PANTHER" id="PTHR34387:SF2">
    <property type="entry name" value="SLR1258 PROTEIN"/>
    <property type="match status" value="1"/>
</dbReference>
<dbReference type="InterPro" id="IPR007497">
    <property type="entry name" value="SIMPL/DUF541"/>
</dbReference>
<sequence length="234" mass="26443">MKTFLSISLLFAISYSQFLKPTSGTQIIMQSCGIQEYLLPEIYYVQGTASSIVEPTQAIIKLNIEVKKNKAQEALQQLAVISDKAIKAIQEQSSVELKIQTNDYSIQPYIEYDYNIDPVKLIFEGFKANNLLTIETKNLHEVGKIIDTAVKNGVENINGVNFDISQEQKNKLKDLLIQEAIKDARHTANVVLKQMNMKILSVKSVVINEYYNSDQENTHYQSVTVGYIISTIDQ</sequence>
<evidence type="ECO:0000313" key="2">
    <source>
        <dbReference type="EMBL" id="CAD8118727.1"/>
    </source>
</evidence>
<comment type="caution">
    <text evidence="2">The sequence shown here is derived from an EMBL/GenBank/DDBJ whole genome shotgun (WGS) entry which is preliminary data.</text>
</comment>
<accession>A0A8S1QVJ8</accession>